<dbReference type="InterPro" id="IPR029058">
    <property type="entry name" value="AB_hydrolase_fold"/>
</dbReference>
<proteinExistence type="predicted"/>
<keyword evidence="2" id="KW-1185">Reference proteome</keyword>
<dbReference type="SUPFAM" id="SSF53474">
    <property type="entry name" value="alpha/beta-Hydrolases"/>
    <property type="match status" value="1"/>
</dbReference>
<gene>
    <name evidence="1" type="ORF">K2F26_02490</name>
</gene>
<dbReference type="RefSeq" id="WP_220610215.1">
    <property type="nucleotide sequence ID" value="NZ_CP080598.1"/>
</dbReference>
<protein>
    <submittedName>
        <fullName evidence="1">Lysophospholipase</fullName>
    </submittedName>
</protein>
<dbReference type="Gene3D" id="3.40.50.1820">
    <property type="entry name" value="alpha/beta hydrolase"/>
    <property type="match status" value="1"/>
</dbReference>
<accession>A0ABX8X0X7</accession>
<reference evidence="1 2" key="1">
    <citation type="journal article" date="2022" name="J. Am. Chem. Soc.">
        <title>Biosynthesis of Guanitoxin Enables Global Environmental Detection in Freshwater Cyanobacteria.</title>
        <authorList>
            <person name="Lima S.T."/>
            <person name="Fallon T.R."/>
            <person name="Cordoza J.L."/>
            <person name="Chekan J.R."/>
            <person name="Delbaje E."/>
            <person name="Hopiavuori A.R."/>
            <person name="Alvarenga D.O."/>
            <person name="Wood S.M."/>
            <person name="Luhavaya H."/>
            <person name="Baumgartner J.T."/>
            <person name="Dorr F.A."/>
            <person name="Etchegaray A."/>
            <person name="Pinto E."/>
            <person name="McKinnie S.M.K."/>
            <person name="Fiore M.F."/>
            <person name="Moore B.S."/>
        </authorList>
    </citation>
    <scope>NUCLEOTIDE SEQUENCE [LARGE SCALE GENOMIC DNA]</scope>
    <source>
        <strain evidence="1 2">ITEP-024</strain>
    </source>
</reference>
<dbReference type="EMBL" id="CP080598">
    <property type="protein sequence ID" value="QYX32290.1"/>
    <property type="molecule type" value="Genomic_DNA"/>
</dbReference>
<organism evidence="1 2">
    <name type="scientific">Sphaerospermopsis torques-reginae ITEP-024</name>
    <dbReference type="NCBI Taxonomy" id="984208"/>
    <lineage>
        <taxon>Bacteria</taxon>
        <taxon>Bacillati</taxon>
        <taxon>Cyanobacteriota</taxon>
        <taxon>Cyanophyceae</taxon>
        <taxon>Nostocales</taxon>
        <taxon>Aphanizomenonaceae</taxon>
        <taxon>Sphaerospermopsis</taxon>
        <taxon>Sphaerospermopsis torques-reginae</taxon>
    </lineage>
</organism>
<evidence type="ECO:0000313" key="2">
    <source>
        <dbReference type="Proteomes" id="UP000826540"/>
    </source>
</evidence>
<evidence type="ECO:0000313" key="1">
    <source>
        <dbReference type="EMBL" id="QYX32290.1"/>
    </source>
</evidence>
<dbReference type="Proteomes" id="UP000826540">
    <property type="component" value="Chromosome"/>
</dbReference>
<sequence>MNDKQSWNVLEQIVTIELGLLRLKGELVVPPDAKGIVVFAHCSDSSRYSTRNHYLAHLLRQQEGLATILIDLLTEEEDAIDQRTQHLRYDISFLASRLITVTDWLFENTLTRNLKVGYFGVNRGSGAAFLAALARPMNVGAIVCRSGYTDLVSENLCYVQTPTLLIVGGNDCAIIAMNEDAIAEIPTQHKQIEIIPEASHKFNEPGAIEEVARLASQWFKYYLSPIEKGELNLHAMSLSIEN</sequence>
<name>A0ABX8X0X7_9CYAN</name>